<name>A0A517QU89_9PLAN</name>
<dbReference type="AlphaFoldDB" id="A0A517QU89"/>
<feature type="coiled-coil region" evidence="1">
    <location>
        <begin position="97"/>
        <end position="159"/>
    </location>
</feature>
<gene>
    <name evidence="3" type="ORF">Mal48_44440</name>
</gene>
<accession>A0A517QU89</accession>
<dbReference type="RefSeq" id="WP_231739758.1">
    <property type="nucleotide sequence ID" value="NZ_CP036267.1"/>
</dbReference>
<evidence type="ECO:0000256" key="2">
    <source>
        <dbReference type="SAM" id="Phobius"/>
    </source>
</evidence>
<keyword evidence="2" id="KW-0472">Membrane</keyword>
<evidence type="ECO:0000313" key="3">
    <source>
        <dbReference type="EMBL" id="QDT35168.1"/>
    </source>
</evidence>
<organism evidence="3 4">
    <name type="scientific">Thalassoglobus polymorphus</name>
    <dbReference type="NCBI Taxonomy" id="2527994"/>
    <lineage>
        <taxon>Bacteria</taxon>
        <taxon>Pseudomonadati</taxon>
        <taxon>Planctomycetota</taxon>
        <taxon>Planctomycetia</taxon>
        <taxon>Planctomycetales</taxon>
        <taxon>Planctomycetaceae</taxon>
        <taxon>Thalassoglobus</taxon>
    </lineage>
</organism>
<protein>
    <submittedName>
        <fullName evidence="3">Uncharacterized protein</fullName>
    </submittedName>
</protein>
<dbReference type="EMBL" id="CP036267">
    <property type="protein sequence ID" value="QDT35168.1"/>
    <property type="molecule type" value="Genomic_DNA"/>
</dbReference>
<sequence>MIRGKVHHGDSLELLLDTICNTFGGILFIALLVVIMLQLSSPEIQSTKTEELSTRKLEARLISARQELSELFDLQDGQKQTLNLLAPTDTKRLVHEWRNLKSELQKQKRLQQQLEDELQSKQTRHARLKSEYESTRRAIADAEHNLESLRRDRIAEEKKRVTEIKTPVLRPGRGKSEVAIVIQYDRVYLWHEYDRFGIRRGLNTKDFLALGVKTGFLQTTPNPITGIRLDGTPQSISQLRDLLSPFHPSDNHLAIVVRPDSFDSFHVFREFVSALGFEYNLIPVDSEAPVLDRGGKDTRVQ</sequence>
<proteinExistence type="predicted"/>
<keyword evidence="1" id="KW-0175">Coiled coil</keyword>
<keyword evidence="4" id="KW-1185">Reference proteome</keyword>
<feature type="transmembrane region" description="Helical" evidence="2">
    <location>
        <begin position="12"/>
        <end position="37"/>
    </location>
</feature>
<evidence type="ECO:0000313" key="4">
    <source>
        <dbReference type="Proteomes" id="UP000315724"/>
    </source>
</evidence>
<keyword evidence="2" id="KW-1133">Transmembrane helix</keyword>
<reference evidence="3 4" key="1">
    <citation type="submission" date="2019-02" db="EMBL/GenBank/DDBJ databases">
        <title>Deep-cultivation of Planctomycetes and their phenomic and genomic characterization uncovers novel biology.</title>
        <authorList>
            <person name="Wiegand S."/>
            <person name="Jogler M."/>
            <person name="Boedeker C."/>
            <person name="Pinto D."/>
            <person name="Vollmers J."/>
            <person name="Rivas-Marin E."/>
            <person name="Kohn T."/>
            <person name="Peeters S.H."/>
            <person name="Heuer A."/>
            <person name="Rast P."/>
            <person name="Oberbeckmann S."/>
            <person name="Bunk B."/>
            <person name="Jeske O."/>
            <person name="Meyerdierks A."/>
            <person name="Storesund J.E."/>
            <person name="Kallscheuer N."/>
            <person name="Luecker S."/>
            <person name="Lage O.M."/>
            <person name="Pohl T."/>
            <person name="Merkel B.J."/>
            <person name="Hornburger P."/>
            <person name="Mueller R.-W."/>
            <person name="Bruemmer F."/>
            <person name="Labrenz M."/>
            <person name="Spormann A.M."/>
            <person name="Op den Camp H."/>
            <person name="Overmann J."/>
            <person name="Amann R."/>
            <person name="Jetten M.S.M."/>
            <person name="Mascher T."/>
            <person name="Medema M.H."/>
            <person name="Devos D.P."/>
            <person name="Kaster A.-K."/>
            <person name="Ovreas L."/>
            <person name="Rohde M."/>
            <person name="Galperin M.Y."/>
            <person name="Jogler C."/>
        </authorList>
    </citation>
    <scope>NUCLEOTIDE SEQUENCE [LARGE SCALE GENOMIC DNA]</scope>
    <source>
        <strain evidence="3 4">Mal48</strain>
    </source>
</reference>
<evidence type="ECO:0000256" key="1">
    <source>
        <dbReference type="SAM" id="Coils"/>
    </source>
</evidence>
<dbReference type="Proteomes" id="UP000315724">
    <property type="component" value="Chromosome"/>
</dbReference>
<keyword evidence="2" id="KW-0812">Transmembrane</keyword>
<dbReference type="KEGG" id="tpol:Mal48_44440"/>